<accession>A0A0V0HWM7</accession>
<organism evidence="1">
    <name type="scientific">Solanum chacoense</name>
    <name type="common">Chaco potato</name>
    <dbReference type="NCBI Taxonomy" id="4108"/>
    <lineage>
        <taxon>Eukaryota</taxon>
        <taxon>Viridiplantae</taxon>
        <taxon>Streptophyta</taxon>
        <taxon>Embryophyta</taxon>
        <taxon>Tracheophyta</taxon>
        <taxon>Spermatophyta</taxon>
        <taxon>Magnoliopsida</taxon>
        <taxon>eudicotyledons</taxon>
        <taxon>Gunneridae</taxon>
        <taxon>Pentapetalae</taxon>
        <taxon>asterids</taxon>
        <taxon>lamiids</taxon>
        <taxon>Solanales</taxon>
        <taxon>Solanaceae</taxon>
        <taxon>Solanoideae</taxon>
        <taxon>Solaneae</taxon>
        <taxon>Solanum</taxon>
    </lineage>
</organism>
<reference evidence="1" key="1">
    <citation type="submission" date="2015-12" db="EMBL/GenBank/DDBJ databases">
        <title>Gene expression during late stages of embryo sac development: a critical building block for successful pollen-pistil interactions.</title>
        <authorList>
            <person name="Liu Y."/>
            <person name="Joly V."/>
            <person name="Sabar M."/>
            <person name="Matton D.P."/>
        </authorList>
    </citation>
    <scope>NUCLEOTIDE SEQUENCE</scope>
</reference>
<protein>
    <submittedName>
        <fullName evidence="1">Putative ovule protein</fullName>
    </submittedName>
</protein>
<evidence type="ECO:0000313" key="1">
    <source>
        <dbReference type="EMBL" id="JAP24313.1"/>
    </source>
</evidence>
<sequence length="65" mass="7481">MNVFQLKFYSYAILKLTEQHEAGKETPHIPKGIFTIKFEDINTEGNTKFMERIPSSNSIAMPFLS</sequence>
<name>A0A0V0HWM7_SOLCH</name>
<proteinExistence type="predicted"/>
<dbReference type="AlphaFoldDB" id="A0A0V0HWM7"/>
<dbReference type="EMBL" id="GEDG01014521">
    <property type="protein sequence ID" value="JAP24313.1"/>
    <property type="molecule type" value="Transcribed_RNA"/>
</dbReference>